<keyword evidence="1" id="KW-0812">Transmembrane</keyword>
<reference evidence="2 3" key="1">
    <citation type="submission" date="2014-08" db="EMBL/GenBank/DDBJ databases">
        <title>Porphyromonas cangingivalis strain:COT-109_OH1386 Genome sequencing.</title>
        <authorList>
            <person name="Wallis C."/>
            <person name="Deusch O."/>
            <person name="O'Flynn C."/>
            <person name="Davis I."/>
            <person name="Jospin G."/>
            <person name="Darling A.E."/>
            <person name="Coil D.A."/>
            <person name="Alexiev A."/>
            <person name="Horsfall A."/>
            <person name="Kirkwood N."/>
            <person name="Harris S."/>
            <person name="Eisen J.A."/>
        </authorList>
    </citation>
    <scope>NUCLEOTIDE SEQUENCE [LARGE SCALE GENOMIC DNA]</scope>
    <source>
        <strain evidence="3">COT-109 OH1386</strain>
    </source>
</reference>
<sequence>MSSKKEFRIRKMLPIVLPTAIFLTLFILSKYKVAGFEQIGYAIGYYGSKTIRFIMGIFNG</sequence>
<keyword evidence="1" id="KW-1133">Transmembrane helix</keyword>
<comment type="caution">
    <text evidence="2">The sequence shown here is derived from an EMBL/GenBank/DDBJ whole genome shotgun (WGS) entry which is preliminary data.</text>
</comment>
<name>A0A0A2EN67_PORCN</name>
<feature type="transmembrane region" description="Helical" evidence="1">
    <location>
        <begin position="12"/>
        <end position="31"/>
    </location>
</feature>
<accession>A0A0A2EN67</accession>
<proteinExistence type="predicted"/>
<evidence type="ECO:0000256" key="1">
    <source>
        <dbReference type="SAM" id="Phobius"/>
    </source>
</evidence>
<dbReference type="STRING" id="36874.HQ34_01130"/>
<gene>
    <name evidence="2" type="ORF">HQ35_06365</name>
</gene>
<protein>
    <submittedName>
        <fullName evidence="2">Uncharacterized protein</fullName>
    </submittedName>
</protein>
<evidence type="ECO:0000313" key="3">
    <source>
        <dbReference type="Proteomes" id="UP000030125"/>
    </source>
</evidence>
<dbReference type="Proteomes" id="UP000030125">
    <property type="component" value="Unassembled WGS sequence"/>
</dbReference>
<dbReference type="AlphaFoldDB" id="A0A0A2EN67"/>
<keyword evidence="3" id="KW-1185">Reference proteome</keyword>
<keyword evidence="1" id="KW-0472">Membrane</keyword>
<organism evidence="2 3">
    <name type="scientific">Porphyromonas cangingivalis</name>
    <dbReference type="NCBI Taxonomy" id="36874"/>
    <lineage>
        <taxon>Bacteria</taxon>
        <taxon>Pseudomonadati</taxon>
        <taxon>Bacteroidota</taxon>
        <taxon>Bacteroidia</taxon>
        <taxon>Bacteroidales</taxon>
        <taxon>Porphyromonadaceae</taxon>
        <taxon>Porphyromonas</taxon>
    </lineage>
</organism>
<dbReference type="EMBL" id="JQJD01000043">
    <property type="protein sequence ID" value="KGN80301.1"/>
    <property type="molecule type" value="Genomic_DNA"/>
</dbReference>
<evidence type="ECO:0000313" key="2">
    <source>
        <dbReference type="EMBL" id="KGN80301.1"/>
    </source>
</evidence>